<comment type="caution">
    <text evidence="1">The sequence shown here is derived from an EMBL/GenBank/DDBJ whole genome shotgun (WGS) entry which is preliminary data.</text>
</comment>
<dbReference type="AlphaFoldDB" id="A0A8S2VBC3"/>
<dbReference type="SUPFAM" id="SSF49599">
    <property type="entry name" value="TRAF domain-like"/>
    <property type="match status" value="1"/>
</dbReference>
<reference evidence="1" key="1">
    <citation type="submission" date="2021-02" db="EMBL/GenBank/DDBJ databases">
        <authorList>
            <person name="Nowell W R."/>
        </authorList>
    </citation>
    <scope>NUCLEOTIDE SEQUENCE</scope>
</reference>
<proteinExistence type="predicted"/>
<dbReference type="Proteomes" id="UP000681720">
    <property type="component" value="Unassembled WGS sequence"/>
</dbReference>
<accession>A0A8S2VBC3</accession>
<gene>
    <name evidence="1" type="ORF">GIL414_LOCUS29064</name>
</gene>
<feature type="non-terminal residue" evidence="1">
    <location>
        <position position="1"/>
    </location>
</feature>
<dbReference type="EMBL" id="CAJOBJ010051448">
    <property type="protein sequence ID" value="CAF4375950.1"/>
    <property type="molecule type" value="Genomic_DNA"/>
</dbReference>
<protein>
    <submittedName>
        <fullName evidence="1">Uncharacterized protein</fullName>
    </submittedName>
</protein>
<organism evidence="1 2">
    <name type="scientific">Rotaria magnacalcarata</name>
    <dbReference type="NCBI Taxonomy" id="392030"/>
    <lineage>
        <taxon>Eukaryota</taxon>
        <taxon>Metazoa</taxon>
        <taxon>Spiralia</taxon>
        <taxon>Gnathifera</taxon>
        <taxon>Rotifera</taxon>
        <taxon>Eurotatoria</taxon>
        <taxon>Bdelloidea</taxon>
        <taxon>Philodinida</taxon>
        <taxon>Philodinidae</taxon>
        <taxon>Rotaria</taxon>
    </lineage>
</organism>
<sequence length="290" mass="33998">MAHFTRFVSFDDKFNTNLFTFILPSTYLLGTEEKLITREFICRHIPFALTFVKNGDQLNAFLLHRSRDTERIEMTLDLSVTLLCREHFTRNETFIEKNCKFTNKITLHGRKSFTSVNRLCSVDYMDERGNIQCEVEIKNLSVSYITEVKLTPQLINPQYAHVIQPNNNRQPIDAKIETPSFFYSNYEWCVVIQPKLDSVGQLGHFRMFIQRLTSCDHSVKLTYRVKITAGTYTWDPYQERKMANPSDSNTYEVNYTDVHGLCRPYRIDRVRELLQAEGKFTITVELKDAV</sequence>
<evidence type="ECO:0000313" key="2">
    <source>
        <dbReference type="Proteomes" id="UP000681720"/>
    </source>
</evidence>
<name>A0A8S2VBC3_9BILA</name>
<evidence type="ECO:0000313" key="1">
    <source>
        <dbReference type="EMBL" id="CAF4375950.1"/>
    </source>
</evidence>